<evidence type="ECO:0000256" key="1">
    <source>
        <dbReference type="ARBA" id="ARBA00004141"/>
    </source>
</evidence>
<dbReference type="InterPro" id="IPR036259">
    <property type="entry name" value="MFS_trans_sf"/>
</dbReference>
<accession>A0A9P4P497</accession>
<evidence type="ECO:0000313" key="5">
    <source>
        <dbReference type="EMBL" id="KAF2436977.1"/>
    </source>
</evidence>
<dbReference type="PANTHER" id="PTHR11360:SF230">
    <property type="entry name" value="MONOCARBOXYLATE TRANSPORTER, PUTATIVE (AFU_ORTHOLOGUE AFUA_2G12790)-RELATED"/>
    <property type="match status" value="1"/>
</dbReference>
<keyword evidence="3" id="KW-0812">Transmembrane</keyword>
<comment type="caution">
    <text evidence="5">The sequence shown here is derived from an EMBL/GenBank/DDBJ whole genome shotgun (WGS) entry which is preliminary data.</text>
</comment>
<keyword evidence="6" id="KW-1185">Reference proteome</keyword>
<keyword evidence="3" id="KW-0472">Membrane</keyword>
<feature type="transmembrane region" description="Helical" evidence="3">
    <location>
        <begin position="397"/>
        <end position="418"/>
    </location>
</feature>
<organism evidence="5 6">
    <name type="scientific">Tothia fuscella</name>
    <dbReference type="NCBI Taxonomy" id="1048955"/>
    <lineage>
        <taxon>Eukaryota</taxon>
        <taxon>Fungi</taxon>
        <taxon>Dikarya</taxon>
        <taxon>Ascomycota</taxon>
        <taxon>Pezizomycotina</taxon>
        <taxon>Dothideomycetes</taxon>
        <taxon>Pleosporomycetidae</taxon>
        <taxon>Venturiales</taxon>
        <taxon>Cylindrosympodiaceae</taxon>
        <taxon>Tothia</taxon>
    </lineage>
</organism>
<feature type="transmembrane region" description="Helical" evidence="3">
    <location>
        <begin position="164"/>
        <end position="184"/>
    </location>
</feature>
<feature type="transmembrane region" description="Helical" evidence="3">
    <location>
        <begin position="33"/>
        <end position="54"/>
    </location>
</feature>
<keyword evidence="3" id="KW-1133">Transmembrane helix</keyword>
<feature type="transmembrane region" description="Helical" evidence="3">
    <location>
        <begin position="190"/>
        <end position="212"/>
    </location>
</feature>
<dbReference type="InterPro" id="IPR020846">
    <property type="entry name" value="MFS_dom"/>
</dbReference>
<comment type="subcellular location">
    <subcellularLocation>
        <location evidence="1">Membrane</location>
        <topology evidence="1">Multi-pass membrane protein</topology>
    </subcellularLocation>
</comment>
<feature type="transmembrane region" description="Helical" evidence="3">
    <location>
        <begin position="304"/>
        <end position="323"/>
    </location>
</feature>
<reference evidence="5" key="1">
    <citation type="journal article" date="2020" name="Stud. Mycol.">
        <title>101 Dothideomycetes genomes: a test case for predicting lifestyles and emergence of pathogens.</title>
        <authorList>
            <person name="Haridas S."/>
            <person name="Albert R."/>
            <person name="Binder M."/>
            <person name="Bloem J."/>
            <person name="Labutti K."/>
            <person name="Salamov A."/>
            <person name="Andreopoulos B."/>
            <person name="Baker S."/>
            <person name="Barry K."/>
            <person name="Bills G."/>
            <person name="Bluhm B."/>
            <person name="Cannon C."/>
            <person name="Castanera R."/>
            <person name="Culley D."/>
            <person name="Daum C."/>
            <person name="Ezra D."/>
            <person name="Gonzalez J."/>
            <person name="Henrissat B."/>
            <person name="Kuo A."/>
            <person name="Liang C."/>
            <person name="Lipzen A."/>
            <person name="Lutzoni F."/>
            <person name="Magnuson J."/>
            <person name="Mondo S."/>
            <person name="Nolan M."/>
            <person name="Ohm R."/>
            <person name="Pangilinan J."/>
            <person name="Park H.-J."/>
            <person name="Ramirez L."/>
            <person name="Alfaro M."/>
            <person name="Sun H."/>
            <person name="Tritt A."/>
            <person name="Yoshinaga Y."/>
            <person name="Zwiers L.-H."/>
            <person name="Turgeon B."/>
            <person name="Goodwin S."/>
            <person name="Spatafora J."/>
            <person name="Crous P."/>
            <person name="Grigoriev I."/>
        </authorList>
    </citation>
    <scope>NUCLEOTIDE SEQUENCE</scope>
    <source>
        <strain evidence="5">CBS 130266</strain>
    </source>
</reference>
<gene>
    <name evidence="5" type="ORF">EJ08DRAFT_577613</name>
</gene>
<name>A0A9P4P497_9PEZI</name>
<evidence type="ECO:0000259" key="4">
    <source>
        <dbReference type="PROSITE" id="PS50850"/>
    </source>
</evidence>
<feature type="transmembrane region" description="Helical" evidence="3">
    <location>
        <begin position="365"/>
        <end position="385"/>
    </location>
</feature>
<dbReference type="GO" id="GO:0016020">
    <property type="term" value="C:membrane"/>
    <property type="evidence" value="ECO:0007669"/>
    <property type="project" value="UniProtKB-SubCell"/>
</dbReference>
<protein>
    <submittedName>
        <fullName evidence="5">MFS general substrate transporter</fullName>
    </submittedName>
</protein>
<evidence type="ECO:0000256" key="3">
    <source>
        <dbReference type="SAM" id="Phobius"/>
    </source>
</evidence>
<feature type="transmembrane region" description="Helical" evidence="3">
    <location>
        <begin position="233"/>
        <end position="253"/>
    </location>
</feature>
<feature type="transmembrane region" description="Helical" evidence="3">
    <location>
        <begin position="74"/>
        <end position="96"/>
    </location>
</feature>
<dbReference type="SUPFAM" id="SSF103473">
    <property type="entry name" value="MFS general substrate transporter"/>
    <property type="match status" value="1"/>
</dbReference>
<feature type="domain" description="Major facilitator superfamily (MFS) profile" evidence="4">
    <location>
        <begin position="35"/>
        <end position="417"/>
    </location>
</feature>
<dbReference type="Pfam" id="PF07690">
    <property type="entry name" value="MFS_1"/>
    <property type="match status" value="1"/>
</dbReference>
<comment type="similarity">
    <text evidence="2">Belongs to the major facilitator superfamily. Monocarboxylate porter (TC 2.A.1.13) family.</text>
</comment>
<dbReference type="InterPro" id="IPR050327">
    <property type="entry name" value="Proton-linked_MCT"/>
</dbReference>
<proteinExistence type="inferred from homology"/>
<dbReference type="PANTHER" id="PTHR11360">
    <property type="entry name" value="MONOCARBOXYLATE TRANSPORTER"/>
    <property type="match status" value="1"/>
</dbReference>
<dbReference type="InterPro" id="IPR011701">
    <property type="entry name" value="MFS"/>
</dbReference>
<dbReference type="PROSITE" id="PS50850">
    <property type="entry name" value="MFS"/>
    <property type="match status" value="1"/>
</dbReference>
<feature type="transmembrane region" description="Helical" evidence="3">
    <location>
        <begin position="103"/>
        <end position="120"/>
    </location>
</feature>
<dbReference type="GO" id="GO:0022857">
    <property type="term" value="F:transmembrane transporter activity"/>
    <property type="evidence" value="ECO:0007669"/>
    <property type="project" value="InterPro"/>
</dbReference>
<evidence type="ECO:0000313" key="6">
    <source>
        <dbReference type="Proteomes" id="UP000800235"/>
    </source>
</evidence>
<dbReference type="Gene3D" id="1.20.1250.20">
    <property type="entry name" value="MFS general substrate transporter like domains"/>
    <property type="match status" value="1"/>
</dbReference>
<dbReference type="AlphaFoldDB" id="A0A9P4P497"/>
<dbReference type="EMBL" id="MU007009">
    <property type="protein sequence ID" value="KAF2436977.1"/>
    <property type="molecule type" value="Genomic_DNA"/>
</dbReference>
<dbReference type="Proteomes" id="UP000800235">
    <property type="component" value="Unassembled WGS sequence"/>
</dbReference>
<feature type="transmembrane region" description="Helical" evidence="3">
    <location>
        <begin position="126"/>
        <end position="152"/>
    </location>
</feature>
<feature type="transmembrane region" description="Helical" evidence="3">
    <location>
        <begin position="273"/>
        <end position="292"/>
    </location>
</feature>
<feature type="transmembrane region" description="Helical" evidence="3">
    <location>
        <begin position="329"/>
        <end position="353"/>
    </location>
</feature>
<dbReference type="OrthoDB" id="6499973at2759"/>
<sequence length="429" mass="47081">MTGSESPTQPLQVEEAVEEVDSEDDFPEGGLRAWLVVVSAFITLLPSFGFMVAIGTLQDYWSQHQLSEYTSRDVGWIPSVFVYLCLALGIWVGPLFDRYGPHYLSVGGSVGYILMMFLLAECKHYYQLLLCCGFLGGITGAFLTTTSLAVVAHWFKAKRGLAQGIAMSGSSCGGLTIPLILRATLPKYGYAWSTRILGFFFLFLLIVGNILMKARIPPSSAAKSKSIITPSMFLDLRFSLLTISVFGLELVLFGSLGIFPTYATSISAYPPDTGFYIISVMNGVSCIGRLIPGYASDRIGRFNTLWIAIVFTLVAMLVLWLPFGDRSLTILYVFSGIFGFGTGSWMALVPACVGQLCRAEEFGRYYGTMYFVGSLSSLVCIPISGQLVQVAGPKFLVGFYCVVLAFTLVTFTFSRWACLGWKWSWTAKI</sequence>
<evidence type="ECO:0000256" key="2">
    <source>
        <dbReference type="ARBA" id="ARBA00006727"/>
    </source>
</evidence>